<evidence type="ECO:0000256" key="1">
    <source>
        <dbReference type="ARBA" id="ARBA00022801"/>
    </source>
</evidence>
<dbReference type="EMBL" id="CP002364">
    <property type="protein sequence ID" value="ADW18963.1"/>
    <property type="molecule type" value="Genomic_DNA"/>
</dbReference>
<dbReference type="InterPro" id="IPR003801">
    <property type="entry name" value="GTP_cyclohydrolase_FolE2/MptA"/>
</dbReference>
<organism evidence="2 3">
    <name type="scientific">Desulfobulbus propionicus (strain ATCC 33891 / DSM 2032 / VKM B-1956 / 1pr3)</name>
    <dbReference type="NCBI Taxonomy" id="577650"/>
    <lineage>
        <taxon>Bacteria</taxon>
        <taxon>Pseudomonadati</taxon>
        <taxon>Thermodesulfobacteriota</taxon>
        <taxon>Desulfobulbia</taxon>
        <taxon>Desulfobulbales</taxon>
        <taxon>Desulfobulbaceae</taxon>
        <taxon>Desulfobulbus</taxon>
    </lineage>
</organism>
<accession>A0A7U3YP38</accession>
<keyword evidence="3" id="KW-1185">Reference proteome</keyword>
<proteinExistence type="predicted"/>
<evidence type="ECO:0000313" key="2">
    <source>
        <dbReference type="EMBL" id="ADW18963.1"/>
    </source>
</evidence>
<gene>
    <name evidence="2" type="ordered locus">Despr_2829</name>
</gene>
<dbReference type="EC" id="3.5.4.16" evidence="2"/>
<dbReference type="PANTHER" id="PTHR36445:SF1">
    <property type="entry name" value="GTP CYCLOHYDROLASE MPTA"/>
    <property type="match status" value="1"/>
</dbReference>
<dbReference type="PANTHER" id="PTHR36445">
    <property type="entry name" value="GTP CYCLOHYDROLASE MPTA"/>
    <property type="match status" value="1"/>
</dbReference>
<dbReference type="Proteomes" id="UP000006365">
    <property type="component" value="Chromosome"/>
</dbReference>
<name>A0A7U3YP38_DESPD</name>
<dbReference type="RefSeq" id="WP_015725488.1">
    <property type="nucleotide sequence ID" value="NC_014972.1"/>
</dbReference>
<evidence type="ECO:0000313" key="3">
    <source>
        <dbReference type="Proteomes" id="UP000006365"/>
    </source>
</evidence>
<protein>
    <submittedName>
        <fullName evidence="2">GTP cyclohydrolase I</fullName>
        <ecNumber evidence="2">3.5.4.16</ecNumber>
    </submittedName>
</protein>
<dbReference type="Gene3D" id="3.10.270.10">
    <property type="entry name" value="Urate Oxidase"/>
    <property type="match status" value="1"/>
</dbReference>
<dbReference type="KEGG" id="dpr:Despr_2829"/>
<dbReference type="GO" id="GO:0003934">
    <property type="term" value="F:GTP cyclohydrolase I activity"/>
    <property type="evidence" value="ECO:0007669"/>
    <property type="project" value="UniProtKB-EC"/>
</dbReference>
<dbReference type="Pfam" id="PF02649">
    <property type="entry name" value="GCHY-1"/>
    <property type="match status" value="1"/>
</dbReference>
<sequence>MPLQSVGISNFTCPVRIPEKGGGIQHTVAVIDLLARTPQDRLASCVTLMTGLLAEFLPDVNAGIFPALLSKVRQQLQAREAKLEMRFPYFIAKHAPVTGTVSLMEYQCVFTASSETSGEPQLTVVVPVTTLCPCSKEISEAGAHNQRAEVTLTVRPLGLIWLEDLIAMVEGCGSSEVYALLKRPDEKYVTEKAYAQPMFVEDVARKVAQRAMTHPEIAWFSVGVESFESIHKHSAYAFVDSRDLEPHSVAS</sequence>
<dbReference type="AlphaFoldDB" id="A0A7U3YP38"/>
<reference evidence="2 3" key="1">
    <citation type="journal article" date="2011" name="Stand. Genomic Sci.">
        <title>Complete genome sequence of Desulfobulbus propionicus type strain (1pr3).</title>
        <authorList>
            <person name="Pagani I."/>
            <person name="Lapidus A."/>
            <person name="Nolan M."/>
            <person name="Lucas S."/>
            <person name="Hammon N."/>
            <person name="Deshpande S."/>
            <person name="Cheng J.F."/>
            <person name="Chertkov O."/>
            <person name="Davenport K."/>
            <person name="Tapia R."/>
            <person name="Han C."/>
            <person name="Goodwin L."/>
            <person name="Pitluck S."/>
            <person name="Liolios K."/>
            <person name="Mavromatis K."/>
            <person name="Ivanova N."/>
            <person name="Mikhailova N."/>
            <person name="Pati A."/>
            <person name="Chen A."/>
            <person name="Palaniappan K."/>
            <person name="Land M."/>
            <person name="Hauser L."/>
            <person name="Chang Y.J."/>
            <person name="Jeffries C.D."/>
            <person name="Detter J.C."/>
            <person name="Brambilla E."/>
            <person name="Kannan K.P."/>
            <person name="Djao O.D."/>
            <person name="Rohde M."/>
            <person name="Pukall R."/>
            <person name="Spring S."/>
            <person name="Goker M."/>
            <person name="Sikorski J."/>
            <person name="Woyke T."/>
            <person name="Bristow J."/>
            <person name="Eisen J.A."/>
            <person name="Markowitz V."/>
            <person name="Hugenholtz P."/>
            <person name="Kyrpides N.C."/>
            <person name="Klenk H.P."/>
        </authorList>
    </citation>
    <scope>NUCLEOTIDE SEQUENCE [LARGE SCALE GENOMIC DNA]</scope>
    <source>
        <strain evidence="3">ATCC 33891 / DSM 2032 / 1pr3</strain>
    </source>
</reference>
<keyword evidence="1 2" id="KW-0378">Hydrolase</keyword>